<sequence length="88" mass="9741">MVLRIDDWKFHLQMESGVVVDKSREAGIPIGSELPWFGFRSDVCMDCGCIYAIDLTRMDAKKSLPPIQSVPPGTSQKGKPLINPFSTS</sequence>
<dbReference type="EMBL" id="LAZR01041816">
    <property type="protein sequence ID" value="KKL11034.1"/>
    <property type="molecule type" value="Genomic_DNA"/>
</dbReference>
<reference evidence="2" key="1">
    <citation type="journal article" date="2015" name="Nature">
        <title>Complex archaea that bridge the gap between prokaryotes and eukaryotes.</title>
        <authorList>
            <person name="Spang A."/>
            <person name="Saw J.H."/>
            <person name="Jorgensen S.L."/>
            <person name="Zaremba-Niedzwiedzka K."/>
            <person name="Martijn J."/>
            <person name="Lind A.E."/>
            <person name="van Eijk R."/>
            <person name="Schleper C."/>
            <person name="Guy L."/>
            <person name="Ettema T.J."/>
        </authorList>
    </citation>
    <scope>NUCLEOTIDE SEQUENCE</scope>
</reference>
<gene>
    <name evidence="2" type="ORF">LCGC14_2549860</name>
</gene>
<dbReference type="AlphaFoldDB" id="A0A0F9AN23"/>
<proteinExistence type="predicted"/>
<evidence type="ECO:0000313" key="2">
    <source>
        <dbReference type="EMBL" id="KKL11034.1"/>
    </source>
</evidence>
<organism evidence="2">
    <name type="scientific">marine sediment metagenome</name>
    <dbReference type="NCBI Taxonomy" id="412755"/>
    <lineage>
        <taxon>unclassified sequences</taxon>
        <taxon>metagenomes</taxon>
        <taxon>ecological metagenomes</taxon>
    </lineage>
</organism>
<protein>
    <submittedName>
        <fullName evidence="2">Uncharacterized protein</fullName>
    </submittedName>
</protein>
<name>A0A0F9AN23_9ZZZZ</name>
<comment type="caution">
    <text evidence="2">The sequence shown here is derived from an EMBL/GenBank/DDBJ whole genome shotgun (WGS) entry which is preliminary data.</text>
</comment>
<evidence type="ECO:0000256" key="1">
    <source>
        <dbReference type="SAM" id="MobiDB-lite"/>
    </source>
</evidence>
<feature type="region of interest" description="Disordered" evidence="1">
    <location>
        <begin position="64"/>
        <end position="88"/>
    </location>
</feature>
<accession>A0A0F9AN23</accession>